<keyword evidence="5" id="KW-1185">Reference proteome</keyword>
<dbReference type="GO" id="GO:0045337">
    <property type="term" value="P:farnesyl diphosphate biosynthetic process"/>
    <property type="evidence" value="ECO:0007669"/>
    <property type="project" value="TreeGrafter"/>
</dbReference>
<comment type="caution">
    <text evidence="4">The sequence shown here is derived from an EMBL/GenBank/DDBJ whole genome shotgun (WGS) entry which is preliminary data.</text>
</comment>
<evidence type="ECO:0000256" key="3">
    <source>
        <dbReference type="ARBA" id="ARBA00022842"/>
    </source>
</evidence>
<reference evidence="4" key="1">
    <citation type="submission" date="2020-12" db="EMBL/GenBank/DDBJ databases">
        <authorList>
            <person name="Iha C."/>
        </authorList>
    </citation>
    <scope>NUCLEOTIDE SEQUENCE</scope>
</reference>
<accession>A0A8S1J5H6</accession>
<dbReference type="EMBL" id="CAJHUC010001438">
    <property type="protein sequence ID" value="CAD7701111.1"/>
    <property type="molecule type" value="Genomic_DNA"/>
</dbReference>
<dbReference type="GO" id="GO:0004161">
    <property type="term" value="F:dimethylallyltranstransferase activity"/>
    <property type="evidence" value="ECO:0007669"/>
    <property type="project" value="TreeGrafter"/>
</dbReference>
<name>A0A8S1J5H6_9CHLO</name>
<dbReference type="Gene3D" id="1.10.600.10">
    <property type="entry name" value="Farnesyl Diphosphate Synthase"/>
    <property type="match status" value="1"/>
</dbReference>
<dbReference type="GO" id="GO:0046872">
    <property type="term" value="F:metal ion binding"/>
    <property type="evidence" value="ECO:0007669"/>
    <property type="project" value="UniProtKB-KW"/>
</dbReference>
<keyword evidence="2" id="KW-0479">Metal-binding</keyword>
<evidence type="ECO:0000313" key="4">
    <source>
        <dbReference type="EMBL" id="CAD7701111.1"/>
    </source>
</evidence>
<dbReference type="AlphaFoldDB" id="A0A8S1J5H6"/>
<protein>
    <submittedName>
        <fullName evidence="4">Uncharacterized protein</fullName>
    </submittedName>
</protein>
<gene>
    <name evidence="4" type="ORF">OSTQU699_LOCUS6470</name>
</gene>
<dbReference type="InterPro" id="IPR008949">
    <property type="entry name" value="Isoprenoid_synthase_dom_sf"/>
</dbReference>
<evidence type="ECO:0000256" key="2">
    <source>
        <dbReference type="ARBA" id="ARBA00022723"/>
    </source>
</evidence>
<dbReference type="GO" id="GO:0005737">
    <property type="term" value="C:cytoplasm"/>
    <property type="evidence" value="ECO:0007669"/>
    <property type="project" value="TreeGrafter"/>
</dbReference>
<keyword evidence="3" id="KW-0460">Magnesium</keyword>
<dbReference type="OrthoDB" id="1503616at2759"/>
<dbReference type="GO" id="GO:0004337">
    <property type="term" value="F:(2E,6E)-farnesyl diphosphate synthase activity"/>
    <property type="evidence" value="ECO:0007669"/>
    <property type="project" value="TreeGrafter"/>
</dbReference>
<keyword evidence="1" id="KW-0808">Transferase</keyword>
<evidence type="ECO:0000313" key="5">
    <source>
        <dbReference type="Proteomes" id="UP000708148"/>
    </source>
</evidence>
<dbReference type="PANTHER" id="PTHR11525:SF0">
    <property type="entry name" value="FARNESYL PYROPHOSPHATE SYNTHASE"/>
    <property type="match status" value="1"/>
</dbReference>
<proteinExistence type="predicted"/>
<evidence type="ECO:0000256" key="1">
    <source>
        <dbReference type="ARBA" id="ARBA00022679"/>
    </source>
</evidence>
<dbReference type="InterPro" id="IPR039702">
    <property type="entry name" value="FPS1-like"/>
</dbReference>
<dbReference type="Proteomes" id="UP000708148">
    <property type="component" value="Unassembled WGS sequence"/>
</dbReference>
<sequence length="123" mass="14449">MSVKKFIQLEKFRFNDSALVVCLSGAYEKQPHFKKHYTKPPRVTSQLCAHPLMVLRVQDNYGKDEEPAIEAVKSVYRDMKLEQLFEEYEQQSYEKLSSLISEQTLLPSEVFTGLLNKIYKRKK</sequence>
<dbReference type="PANTHER" id="PTHR11525">
    <property type="entry name" value="FARNESYL-PYROPHOSPHATE SYNTHETASE"/>
    <property type="match status" value="1"/>
</dbReference>
<organism evidence="4 5">
    <name type="scientific">Ostreobium quekettii</name>
    <dbReference type="NCBI Taxonomy" id="121088"/>
    <lineage>
        <taxon>Eukaryota</taxon>
        <taxon>Viridiplantae</taxon>
        <taxon>Chlorophyta</taxon>
        <taxon>core chlorophytes</taxon>
        <taxon>Ulvophyceae</taxon>
        <taxon>TCBD clade</taxon>
        <taxon>Bryopsidales</taxon>
        <taxon>Ostreobineae</taxon>
        <taxon>Ostreobiaceae</taxon>
        <taxon>Ostreobium</taxon>
    </lineage>
</organism>